<evidence type="ECO:0008006" key="4">
    <source>
        <dbReference type="Google" id="ProtNLM"/>
    </source>
</evidence>
<evidence type="ECO:0000313" key="2">
    <source>
        <dbReference type="EMBL" id="PUZ44894.1"/>
    </source>
</evidence>
<evidence type="ECO:0000313" key="3">
    <source>
        <dbReference type="Proteomes" id="UP000244336"/>
    </source>
</evidence>
<name>A0A2T7CNJ7_9POAL</name>
<dbReference type="OrthoDB" id="1738706at2759"/>
<accession>A0A2T7CNJ7</accession>
<proteinExistence type="predicted"/>
<keyword evidence="3" id="KW-1185">Reference proteome</keyword>
<dbReference type="Gramene" id="PUZ44894">
    <property type="protein sequence ID" value="PUZ44894"/>
    <property type="gene ID" value="GQ55_8G170100"/>
</dbReference>
<reference evidence="2 3" key="1">
    <citation type="submission" date="2018-04" db="EMBL/GenBank/DDBJ databases">
        <title>WGS assembly of Panicum hallii var. hallii HAL2.</title>
        <authorList>
            <person name="Lovell J."/>
            <person name="Jenkins J."/>
            <person name="Lowry D."/>
            <person name="Mamidi S."/>
            <person name="Sreedasyam A."/>
            <person name="Weng X."/>
            <person name="Barry K."/>
            <person name="Bonette J."/>
            <person name="Campitelli B."/>
            <person name="Daum C."/>
            <person name="Gordon S."/>
            <person name="Gould B."/>
            <person name="Lipzen A."/>
            <person name="MacQueen A."/>
            <person name="Palacio-Mejia J."/>
            <person name="Plott C."/>
            <person name="Shakirov E."/>
            <person name="Shu S."/>
            <person name="Yoshinaga Y."/>
            <person name="Zane M."/>
            <person name="Rokhsar D."/>
            <person name="Grimwood J."/>
            <person name="Schmutz J."/>
            <person name="Juenger T."/>
        </authorList>
    </citation>
    <scope>NUCLEOTIDE SEQUENCE [LARGE SCALE GENOMIC DNA]</scope>
    <source>
        <strain evidence="3">cv. HAL2</strain>
    </source>
</reference>
<protein>
    <recommendedName>
        <fullName evidence="4">Secreted protein</fullName>
    </recommendedName>
</protein>
<dbReference type="Proteomes" id="UP000244336">
    <property type="component" value="Chromosome 8"/>
</dbReference>
<feature type="signal peptide" evidence="1">
    <location>
        <begin position="1"/>
        <end position="17"/>
    </location>
</feature>
<gene>
    <name evidence="2" type="ORF">GQ55_8G170100</name>
</gene>
<sequence length="92" mass="10399">MRWHLSIINFFGTLVDLKQYMWLGLFRLCCLSPSINTLYQSFFGTHLPAVIDGSYTAVVPTISPILKYQHTQNRCARLLSSDDNGSMNGLLS</sequence>
<dbReference type="AlphaFoldDB" id="A0A2T7CNJ7"/>
<feature type="chain" id="PRO_5015564294" description="Secreted protein" evidence="1">
    <location>
        <begin position="18"/>
        <end position="92"/>
    </location>
</feature>
<dbReference type="EMBL" id="CM009756">
    <property type="protein sequence ID" value="PUZ44894.1"/>
    <property type="molecule type" value="Genomic_DNA"/>
</dbReference>
<organism evidence="2 3">
    <name type="scientific">Panicum hallii var. hallii</name>
    <dbReference type="NCBI Taxonomy" id="1504633"/>
    <lineage>
        <taxon>Eukaryota</taxon>
        <taxon>Viridiplantae</taxon>
        <taxon>Streptophyta</taxon>
        <taxon>Embryophyta</taxon>
        <taxon>Tracheophyta</taxon>
        <taxon>Spermatophyta</taxon>
        <taxon>Magnoliopsida</taxon>
        <taxon>Liliopsida</taxon>
        <taxon>Poales</taxon>
        <taxon>Poaceae</taxon>
        <taxon>PACMAD clade</taxon>
        <taxon>Panicoideae</taxon>
        <taxon>Panicodae</taxon>
        <taxon>Paniceae</taxon>
        <taxon>Panicinae</taxon>
        <taxon>Panicum</taxon>
        <taxon>Panicum sect. Panicum</taxon>
    </lineage>
</organism>
<keyword evidence="1" id="KW-0732">Signal</keyword>
<evidence type="ECO:0000256" key="1">
    <source>
        <dbReference type="SAM" id="SignalP"/>
    </source>
</evidence>